<dbReference type="SUPFAM" id="SSF56935">
    <property type="entry name" value="Porins"/>
    <property type="match status" value="1"/>
</dbReference>
<keyword evidence="3" id="KW-0998">Cell outer membrane</keyword>
<comment type="caution">
    <text evidence="6">The sequence shown here is derived from an EMBL/GenBank/DDBJ whole genome shotgun (WGS) entry which is preliminary data.</text>
</comment>
<reference evidence="6 7" key="1">
    <citation type="submission" date="2018-03" db="EMBL/GenBank/DDBJ databases">
        <title>Genomic Encyclopedia of Archaeal and Bacterial Type Strains, Phase II (KMG-II): from individual species to whole genera.</title>
        <authorList>
            <person name="Goeker M."/>
        </authorList>
    </citation>
    <scope>NUCLEOTIDE SEQUENCE [LARGE SCALE GENOMIC DNA]</scope>
    <source>
        <strain evidence="6 7">DSM 28057</strain>
    </source>
</reference>
<organism evidence="6 7">
    <name type="scientific">Cecembia rubra</name>
    <dbReference type="NCBI Taxonomy" id="1485585"/>
    <lineage>
        <taxon>Bacteria</taxon>
        <taxon>Pseudomonadati</taxon>
        <taxon>Bacteroidota</taxon>
        <taxon>Cytophagia</taxon>
        <taxon>Cytophagales</taxon>
        <taxon>Cyclobacteriaceae</taxon>
        <taxon>Cecembia</taxon>
    </lineage>
</organism>
<evidence type="ECO:0000259" key="5">
    <source>
        <dbReference type="Pfam" id="PF14905"/>
    </source>
</evidence>
<dbReference type="Proteomes" id="UP000240708">
    <property type="component" value="Unassembled WGS sequence"/>
</dbReference>
<evidence type="ECO:0000313" key="6">
    <source>
        <dbReference type="EMBL" id="PSL07556.1"/>
    </source>
</evidence>
<protein>
    <submittedName>
        <fullName evidence="6">Carboxypeptidase family protein</fullName>
    </submittedName>
</protein>
<keyword evidence="7" id="KW-1185">Reference proteome</keyword>
<feature type="domain" description="Outer membrane protein beta-barrel" evidence="5">
    <location>
        <begin position="462"/>
        <end position="775"/>
    </location>
</feature>
<accession>A0A2P8EDI7</accession>
<keyword evidence="6" id="KW-0645">Protease</keyword>
<dbReference type="InterPro" id="IPR041700">
    <property type="entry name" value="OMP_b-brl_3"/>
</dbReference>
<evidence type="ECO:0000256" key="2">
    <source>
        <dbReference type="ARBA" id="ARBA00023136"/>
    </source>
</evidence>
<dbReference type="SUPFAM" id="SSF49464">
    <property type="entry name" value="Carboxypeptidase regulatory domain-like"/>
    <property type="match status" value="1"/>
</dbReference>
<name>A0A2P8EDI7_9BACT</name>
<dbReference type="Pfam" id="PF14905">
    <property type="entry name" value="OMP_b-brl_3"/>
    <property type="match status" value="1"/>
</dbReference>
<keyword evidence="6" id="KW-0378">Hydrolase</keyword>
<evidence type="ECO:0000256" key="3">
    <source>
        <dbReference type="ARBA" id="ARBA00023237"/>
    </source>
</evidence>
<evidence type="ECO:0000313" key="7">
    <source>
        <dbReference type="Proteomes" id="UP000240708"/>
    </source>
</evidence>
<dbReference type="EMBL" id="PYGF01000001">
    <property type="protein sequence ID" value="PSL07556.1"/>
    <property type="molecule type" value="Genomic_DNA"/>
</dbReference>
<dbReference type="GO" id="GO:0004180">
    <property type="term" value="F:carboxypeptidase activity"/>
    <property type="evidence" value="ECO:0007669"/>
    <property type="project" value="UniProtKB-KW"/>
</dbReference>
<keyword evidence="2" id="KW-0472">Membrane</keyword>
<dbReference type="InterPro" id="IPR036942">
    <property type="entry name" value="Beta-barrel_TonB_sf"/>
</dbReference>
<dbReference type="RefSeq" id="WP_211299877.1">
    <property type="nucleotide sequence ID" value="NZ_PYGF01000001.1"/>
</dbReference>
<comment type="subcellular location">
    <subcellularLocation>
        <location evidence="1">Cell outer membrane</location>
    </subcellularLocation>
</comment>
<feature type="chain" id="PRO_5015197503" evidence="4">
    <location>
        <begin position="21"/>
        <end position="939"/>
    </location>
</feature>
<sequence length="939" mass="106050">MHKIFLAILVIFLTCVQVSAQTNRWSVSGTVKDKDGKALPSATITILDPKDSTLVTFGVSNPTGNFEIKNLKEEELLIQVSFVGFSTFSKLIQKPNASVLMALGEIALNEKTADLDEFTVEAIAPVTIKKDTIEFNAGSFKTMPNANVEELLKRLPGVEIDSEGNIKAQGETVRRVLIDGKEFFGNDPKLATKNLLAEAIDKVQILDRRSEQSLFTGIDDGQREKTINLKLKDSHKRGYFGNVTGGIGTDDRYSLRGNLNKFSDKQQLSFLGMSNNTNEQGFSIDDYINFQGGLQSIASAAGGMVRINVGGPGGAQPAIPLNNGQRINGVMNSNAFGTNLNKDFNKKTQMRSSYFFNKLDHIITQNTDRLNFFPNGDIGFNENSYQDNLSSNHRLNLIIDHKIDSLNSLRSTTNGQYTFTDRLVNSTSTNRDGDGNLLNRGERSNFTRGDNFQLNTELLIRHRFSKPGRTLSSNLIFGYNEGDYVGNLYAENEFFGSRPALEIIRQDNFQRNITYNYGGNFSYTEPLGGRKYLELVYNFRQNLNEVDREVYDVEGENRVFNQSLSNKFNSVYTYHRPGANISYNSGKYNLVAGVALQATRLNGELLLFDEIIKNNFENFLPSLRMNYGFSNSKNLMFNYQTSVTEPSIEQLQPVINNADPLNIYVGNPELRPAYVHSWRINYNSFDVGRFINLFASAFLNFTENAIVNSQNIDERLVRTITPMNVRNSLMANTNLNLGFPIKPLNSRFNIGPNLLYNQGYNMINDLEDIIRIKNFGGNIRYDYNWKEFVNLGLSANISRQETAYDFSPLQNQLFFNQTYNAELGVNFLKQYSFTGNFNYLKYNSRTTDFNESIPLLNLAISRFILKSNKGEIRLSGQNLLNQNIGVSQRADVNFIEQTVTNNLGRIVMLSFTYKLNSNLNPMNNLSRPGSGMRTFRMMN</sequence>
<evidence type="ECO:0000256" key="4">
    <source>
        <dbReference type="SAM" id="SignalP"/>
    </source>
</evidence>
<keyword evidence="6" id="KW-0121">Carboxypeptidase</keyword>
<keyword evidence="4" id="KW-0732">Signal</keyword>
<gene>
    <name evidence="6" type="ORF">CLV48_101488</name>
</gene>
<proteinExistence type="predicted"/>
<dbReference type="InterPro" id="IPR008969">
    <property type="entry name" value="CarboxyPept-like_regulatory"/>
</dbReference>
<dbReference type="Gene3D" id="2.60.40.1120">
    <property type="entry name" value="Carboxypeptidase-like, regulatory domain"/>
    <property type="match status" value="1"/>
</dbReference>
<feature type="signal peptide" evidence="4">
    <location>
        <begin position="1"/>
        <end position="20"/>
    </location>
</feature>
<evidence type="ECO:0000256" key="1">
    <source>
        <dbReference type="ARBA" id="ARBA00004442"/>
    </source>
</evidence>
<dbReference type="Pfam" id="PF13620">
    <property type="entry name" value="CarboxypepD_reg"/>
    <property type="match status" value="1"/>
</dbReference>
<dbReference type="Gene3D" id="2.40.170.20">
    <property type="entry name" value="TonB-dependent receptor, beta-barrel domain"/>
    <property type="match status" value="1"/>
</dbReference>
<dbReference type="GO" id="GO:0009279">
    <property type="term" value="C:cell outer membrane"/>
    <property type="evidence" value="ECO:0007669"/>
    <property type="project" value="UniProtKB-SubCell"/>
</dbReference>
<dbReference type="AlphaFoldDB" id="A0A2P8EDI7"/>